<keyword evidence="1" id="KW-0472">Membrane</keyword>
<keyword evidence="1" id="KW-1133">Transmembrane helix</keyword>
<proteinExistence type="predicted"/>
<name>B6VFG7_9ABAC</name>
<dbReference type="EMBL" id="FJ384666">
    <property type="protein sequence ID" value="ACJ04732.1"/>
    <property type="molecule type" value="Genomic_DNA"/>
</dbReference>
<dbReference type="InterPro" id="IPR006725">
    <property type="entry name" value="PIF2"/>
</dbReference>
<keyword evidence="1" id="KW-0812">Transmembrane</keyword>
<sequence>MNGFGQRRHVAYAIGKLSMVDGAMYVVIFILLIIFVLALARPMQVAYETIRKRQIDYENRIDERIGYMQNVLSRRRYVPLSSLPNIDFGATLETISEGEIRCLSVPAFVSRFNTPNFDCTEMCDDPSASYFYVGPFDRFVVNGEMLTSGGYCTTNSVPRQCNRETSVIVHGLNQWTCIAEDPRYFAGEQNMIQTAGRQHIDFIRSDEIDRIVLFDRQLGVPVDVSRNTFRSHWDETMADGSRRFEVRCDARDINNNSMFINPLNPIECLPNVCTNVQYVHPSVRPDFERGVCDCGDPDETRVVHVDPNDPSSMCASIVHNLNQSELTYEFRIECINMNTPVSRIRANMLLCPDHLMESTGDAAYTFVMPGAFPMSSNGIEEPNYRLWLDVRNRVNFFQRSHNESVSAEATQAMAKFKYPTKSQTS</sequence>
<protein>
    <submittedName>
        <fullName evidence="2">Pif2</fullName>
    </submittedName>
</protein>
<feature type="transmembrane region" description="Helical" evidence="1">
    <location>
        <begin position="22"/>
        <end position="43"/>
    </location>
</feature>
<evidence type="ECO:0000256" key="1">
    <source>
        <dbReference type="SAM" id="Phobius"/>
    </source>
</evidence>
<reference evidence="2" key="1">
    <citation type="submission" date="2008-10" db="EMBL/GenBank/DDBJ databases">
        <title>Pif2 gene from the genome of Japanese strain (B-0-4) in Spodoptera litura multicapsid nucleopolyhedrovirus (SpltMNPV).</title>
        <authorList>
            <person name="Zhu J."/>
            <person name="Hu G."/>
        </authorList>
    </citation>
    <scope>NUCLEOTIDE SEQUENCE</scope>
    <source>
        <strain evidence="2">B-0-4</strain>
    </source>
</reference>
<dbReference type="Pfam" id="PF04631">
    <property type="entry name" value="PIF2"/>
    <property type="match status" value="1"/>
</dbReference>
<organism evidence="2">
    <name type="scientific">Spodoptera litura MNPV</name>
    <dbReference type="NCBI Taxonomy" id="1117131"/>
    <lineage>
        <taxon>Viruses</taxon>
        <taxon>Viruses incertae sedis</taxon>
        <taxon>Naldaviricetes</taxon>
        <taxon>Lefavirales</taxon>
        <taxon>Baculoviridae</taxon>
        <taxon>Alphabaculovirus</taxon>
    </lineage>
</organism>
<accession>B6VFG7</accession>
<evidence type="ECO:0000313" key="2">
    <source>
        <dbReference type="EMBL" id="ACJ04732.1"/>
    </source>
</evidence>